<reference evidence="7 8" key="1">
    <citation type="submission" date="2024-05" db="EMBL/GenBank/DDBJ databases">
        <title>A high-quality chromosomal-level genome assembly of Topmouth culter (Culter alburnus).</title>
        <authorList>
            <person name="Zhao H."/>
        </authorList>
    </citation>
    <scope>NUCLEOTIDE SEQUENCE [LARGE SCALE GENOMIC DNA]</scope>
    <source>
        <strain evidence="7">CATC2023</strain>
        <tissue evidence="7">Muscle</tissue>
    </source>
</reference>
<dbReference type="Proteomes" id="UP001479290">
    <property type="component" value="Unassembled WGS sequence"/>
</dbReference>
<organism evidence="7 8">
    <name type="scientific">Culter alburnus</name>
    <name type="common">Topmouth culter</name>
    <dbReference type="NCBI Taxonomy" id="194366"/>
    <lineage>
        <taxon>Eukaryota</taxon>
        <taxon>Metazoa</taxon>
        <taxon>Chordata</taxon>
        <taxon>Craniata</taxon>
        <taxon>Vertebrata</taxon>
        <taxon>Euteleostomi</taxon>
        <taxon>Actinopterygii</taxon>
        <taxon>Neopterygii</taxon>
        <taxon>Teleostei</taxon>
        <taxon>Ostariophysi</taxon>
        <taxon>Cypriniformes</taxon>
        <taxon>Xenocyprididae</taxon>
        <taxon>Xenocypridinae</taxon>
        <taxon>Culter</taxon>
    </lineage>
</organism>
<keyword evidence="4" id="KW-0175">Coiled coil</keyword>
<dbReference type="CDD" id="cd01852">
    <property type="entry name" value="AIG1"/>
    <property type="match status" value="1"/>
</dbReference>
<accession>A0AAW2A3H8</accession>
<name>A0AAW2A3H8_CULAL</name>
<evidence type="ECO:0000259" key="6">
    <source>
        <dbReference type="PROSITE" id="PS51720"/>
    </source>
</evidence>
<evidence type="ECO:0000256" key="3">
    <source>
        <dbReference type="ARBA" id="ARBA00023134"/>
    </source>
</evidence>
<feature type="domain" description="AIG1-type G" evidence="6">
    <location>
        <begin position="240"/>
        <end position="438"/>
    </location>
</feature>
<dbReference type="PANTHER" id="PTHR10903:SF170">
    <property type="entry name" value="GTPASE IMAP FAMILY MEMBER 7"/>
    <property type="match status" value="1"/>
</dbReference>
<protein>
    <recommendedName>
        <fullName evidence="6">AIG1-type G domain-containing protein</fullName>
    </recommendedName>
</protein>
<dbReference type="AlphaFoldDB" id="A0AAW2A3H8"/>
<dbReference type="InterPro" id="IPR027417">
    <property type="entry name" value="P-loop_NTPase"/>
</dbReference>
<dbReference type="Gene3D" id="3.40.50.300">
    <property type="entry name" value="P-loop containing nucleotide triphosphate hydrolases"/>
    <property type="match status" value="2"/>
</dbReference>
<dbReference type="FunFam" id="3.40.50.300:FF:000366">
    <property type="entry name" value="GTPase, IMAP family member 2"/>
    <property type="match status" value="1"/>
</dbReference>
<feature type="region of interest" description="Disordered" evidence="5">
    <location>
        <begin position="499"/>
        <end position="748"/>
    </location>
</feature>
<evidence type="ECO:0000256" key="4">
    <source>
        <dbReference type="SAM" id="Coils"/>
    </source>
</evidence>
<feature type="coiled-coil region" evidence="4">
    <location>
        <begin position="200"/>
        <end position="234"/>
    </location>
</feature>
<comment type="caution">
    <text evidence="7">The sequence shown here is derived from an EMBL/GenBank/DDBJ whole genome shotgun (WGS) entry which is preliminary data.</text>
</comment>
<dbReference type="InterPro" id="IPR045058">
    <property type="entry name" value="GIMA/IAN/Toc"/>
</dbReference>
<evidence type="ECO:0000313" key="7">
    <source>
        <dbReference type="EMBL" id="KAK9967099.1"/>
    </source>
</evidence>
<dbReference type="Pfam" id="PF04548">
    <property type="entry name" value="AIG1"/>
    <property type="match status" value="2"/>
</dbReference>
<dbReference type="EMBL" id="JAWDJR010000010">
    <property type="protein sequence ID" value="KAK9967099.1"/>
    <property type="molecule type" value="Genomic_DNA"/>
</dbReference>
<evidence type="ECO:0000313" key="8">
    <source>
        <dbReference type="Proteomes" id="UP001479290"/>
    </source>
</evidence>
<feature type="region of interest" description="Disordered" evidence="5">
    <location>
        <begin position="761"/>
        <end position="807"/>
    </location>
</feature>
<gene>
    <name evidence="7" type="ORF">ABG768_001516</name>
</gene>
<keyword evidence="3" id="KW-0342">GTP-binding</keyword>
<evidence type="ECO:0000256" key="2">
    <source>
        <dbReference type="ARBA" id="ARBA00022741"/>
    </source>
</evidence>
<keyword evidence="8" id="KW-1185">Reference proteome</keyword>
<evidence type="ECO:0000256" key="5">
    <source>
        <dbReference type="SAM" id="MobiDB-lite"/>
    </source>
</evidence>
<dbReference type="PROSITE" id="PS51720">
    <property type="entry name" value="G_AIG1"/>
    <property type="match status" value="1"/>
</dbReference>
<keyword evidence="2" id="KW-0547">Nucleotide-binding</keyword>
<sequence>MTWAKDYNLGQVTTSGKTKLNIVLCGYNTTLKISVSKMIRGKHQKEIEKESKVCVKKEEKIHGRQMTVIELPALTRLSEEEVMRETLRCVSLCDAGVHHFILVTPVSSLTNEDRAEMEKITRIFYSKEHFMVLFTSDHTVDQSVSDSVSSEESQRIVSLYGSWYSVMRLKDQRNSGQIPDLLDCVESMKTEPYSLQTYMRAQEKRVRHELEEKLSVRENEIKELQEKIKTLDDEVPPSDPEYLRILLFGRPGSGKSATGNTILGKKEFHSEASKPLVTTTCKKGVVEHDGKSVSVIDTPGLFDSSLKYDQVVEEIMNCVSLSAPGPHVFIIVLRVGRITKEDKYTLEMIKKIFGPKAAEFSIVLFTRADELKEQTIDQYVKNSNNDELKKLIRDCGNRFLAFNNTGTQDLKELFNMIEELKESNEGPYFKNEMFEVAMAIEMRKKKLEDNEIKNQAHIEELKARYVMEVKRMRKRLEEKKQKTDEERVKLKNKFRETEETLRREFEEKEQSEQEKREDEEKQKRSEEEEQRRAEHDQTIDEMKREIENQKLHYQELQKEREEEDRKREKEYKHEQEKMKNEQERILAELRKKQEREIKKRDSEEQVRKKQEEKEREEWKRKIKEAENDKEIQEGIKRQQKKWEDEKNRQMREREEEEREIKEKHEEQLTEKQEELEKVRERFETNRKEEEQMIEEEKQKQIKEREEKEREYEEERNEMERHYTQLKQERKEEWKRRKQEDEERREEKRKRWEKIMEDLKQDQEEEIKRREREERERIEREEKECDEMKKKHEEEIKEMKKKHQDEARKQREELNYFIKRKDQHDQEFREKLKQLYEPKEKQESSAFWRFFKRITGR</sequence>
<dbReference type="InterPro" id="IPR006703">
    <property type="entry name" value="G_AIG1"/>
</dbReference>
<comment type="similarity">
    <text evidence="1">Belongs to the TRAFAC class TrmE-Era-EngA-EngB-Septin-like GTPase superfamily. AIG1/Toc34/Toc159-like paraseptin GTPase family. IAN subfamily.</text>
</comment>
<proteinExistence type="inferred from homology"/>
<dbReference type="PANTHER" id="PTHR10903">
    <property type="entry name" value="GTPASE, IMAP FAMILY MEMBER-RELATED"/>
    <property type="match status" value="1"/>
</dbReference>
<evidence type="ECO:0000256" key="1">
    <source>
        <dbReference type="ARBA" id="ARBA00008535"/>
    </source>
</evidence>
<dbReference type="GO" id="GO:0005525">
    <property type="term" value="F:GTP binding"/>
    <property type="evidence" value="ECO:0007669"/>
    <property type="project" value="UniProtKB-KW"/>
</dbReference>
<dbReference type="SUPFAM" id="SSF52540">
    <property type="entry name" value="P-loop containing nucleoside triphosphate hydrolases"/>
    <property type="match status" value="1"/>
</dbReference>